<gene>
    <name evidence="1" type="ORF">Tci_053424</name>
</gene>
<keyword evidence="1" id="KW-0808">Transferase</keyword>
<organism evidence="1">
    <name type="scientific">Tanacetum cinerariifolium</name>
    <name type="common">Dalmatian daisy</name>
    <name type="synonym">Chrysanthemum cinerariifolium</name>
    <dbReference type="NCBI Taxonomy" id="118510"/>
    <lineage>
        <taxon>Eukaryota</taxon>
        <taxon>Viridiplantae</taxon>
        <taxon>Streptophyta</taxon>
        <taxon>Embryophyta</taxon>
        <taxon>Tracheophyta</taxon>
        <taxon>Spermatophyta</taxon>
        <taxon>Magnoliopsida</taxon>
        <taxon>eudicotyledons</taxon>
        <taxon>Gunneridae</taxon>
        <taxon>Pentapetalae</taxon>
        <taxon>asterids</taxon>
        <taxon>campanulids</taxon>
        <taxon>Asterales</taxon>
        <taxon>Asteraceae</taxon>
        <taxon>Asteroideae</taxon>
        <taxon>Anthemideae</taxon>
        <taxon>Anthemidinae</taxon>
        <taxon>Tanacetum</taxon>
    </lineage>
</organism>
<sequence length="182" mass="21031">MKWLSLAEYWYNSNFHNSIKTTPFEVIYGQSALIHILYKPKDSTLDLVDRTLQAREQTIALLKFNLKAAHDRMKSYADKKTSDREFAVGDFVYLKIQPYRQLTIRLKRCHSKGATMGTLPLCDTQGLIAASPLKLFVRKMVKHGNMAVVYGLVQWTNRAEDDATWVLLTDVEKRFPDFDIDP</sequence>
<reference evidence="1" key="1">
    <citation type="journal article" date="2019" name="Sci. Rep.">
        <title>Draft genome of Tanacetum cinerariifolium, the natural source of mosquito coil.</title>
        <authorList>
            <person name="Yamashiro T."/>
            <person name="Shiraishi A."/>
            <person name="Satake H."/>
            <person name="Nakayama K."/>
        </authorList>
    </citation>
    <scope>NUCLEOTIDE SEQUENCE</scope>
</reference>
<keyword evidence="1" id="KW-0695">RNA-directed DNA polymerase</keyword>
<dbReference type="GO" id="GO:0003964">
    <property type="term" value="F:RNA-directed DNA polymerase activity"/>
    <property type="evidence" value="ECO:0007669"/>
    <property type="project" value="UniProtKB-KW"/>
</dbReference>
<dbReference type="EMBL" id="BKCJ010008281">
    <property type="protein sequence ID" value="GEU81446.1"/>
    <property type="molecule type" value="Genomic_DNA"/>
</dbReference>
<name>A0A6L2N5E9_TANCI</name>
<proteinExistence type="predicted"/>
<evidence type="ECO:0000313" key="1">
    <source>
        <dbReference type="EMBL" id="GEU81446.1"/>
    </source>
</evidence>
<comment type="caution">
    <text evidence="1">The sequence shown here is derived from an EMBL/GenBank/DDBJ whole genome shotgun (WGS) entry which is preliminary data.</text>
</comment>
<accession>A0A6L2N5E9</accession>
<dbReference type="PANTHER" id="PTHR45835">
    <property type="entry name" value="YALI0A06105P"/>
    <property type="match status" value="1"/>
</dbReference>
<dbReference type="Gene3D" id="3.30.420.10">
    <property type="entry name" value="Ribonuclease H-like superfamily/Ribonuclease H"/>
    <property type="match status" value="1"/>
</dbReference>
<protein>
    <submittedName>
        <fullName evidence="1">Reverse transcriptase</fullName>
    </submittedName>
</protein>
<dbReference type="InterPro" id="IPR036397">
    <property type="entry name" value="RNaseH_sf"/>
</dbReference>
<dbReference type="GO" id="GO:0003676">
    <property type="term" value="F:nucleic acid binding"/>
    <property type="evidence" value="ECO:0007669"/>
    <property type="project" value="InterPro"/>
</dbReference>
<keyword evidence="1" id="KW-0548">Nucleotidyltransferase</keyword>
<dbReference type="PANTHER" id="PTHR45835:SF104">
    <property type="entry name" value="PROTEIN NYNRIN-LIKE"/>
    <property type="match status" value="1"/>
</dbReference>
<dbReference type="AlphaFoldDB" id="A0A6L2N5E9"/>